<evidence type="ECO:0000256" key="1">
    <source>
        <dbReference type="ARBA" id="ARBA00022737"/>
    </source>
</evidence>
<feature type="region of interest" description="Disordered" evidence="3">
    <location>
        <begin position="544"/>
        <end position="571"/>
    </location>
</feature>
<dbReference type="AlphaFoldDB" id="A0A2A9NP03"/>
<feature type="compositionally biased region" description="Polar residues" evidence="3">
    <location>
        <begin position="667"/>
        <end position="688"/>
    </location>
</feature>
<sequence length="763" mass="82570">MSAPPVPPRPYDIPQHHRQPSLPPPIPPLPPDLRRAAYEDSLAAPIPHRFNPSIPVNASLSLHLFAAEQMPPINYAPGFAVPQPMRGPSPLPPQAALHSQPPPPQGPNQHWSPWAPPAAQMASLSFNNVNGPTLHPHRSPSVHSTYGPPPKVPSPPTSEMPNLTAPIPTIPALQAAVQAVQQPNYDPSSKVAWARDVMFLVNRSQQNTSTDPLVGPVTITDPQLLRLALVAIPLILDIASRSQQTPIPPFVAEATYLRATLASSGAFPDIVRQNLRAAFRDFETAARAGFAAAWFRLGRDYESFNDFAHAKECFERGVKLGVESCCYRMGMAHLMGQLNLPASPEEALTLLNRAATLASLESPQPAYVYALLLLNEFTQVSVPANLFAPYIPAGSTALQEARKHLERAAYLHFSPAQFKLGHAYEFAEPPFPFDALLSVQYYSLASQQGEVEADMALSKWFLCGSGDDPSSPGYFAKDESLAWTFADKAARRGLPSAEFAMGYYAEVGVGGSIDLQAAIKWYTKAKDHNNTDAAERLAALSQSVPQTLSRQQHDVITEDKLMRRRTQARERSDALGHIYSYHAQSQPQLQPQRQKRNSQQVVDLARRTSTLRPSTAPSQHGPPQGGRLPSMAESPPSSSASSPQLRPSYGGQPQPHITPQQQQQQQFASMNRYTLTDPGSSRNSSPGPQRNHHDPGRPGSAGPSRYGPKSGTPVSGGVGGTATDSPPPPTAAVPAAKPHKGPTTFAEMGFQGARAEDKECVIM</sequence>
<evidence type="ECO:0000313" key="5">
    <source>
        <dbReference type="Proteomes" id="UP000242287"/>
    </source>
</evidence>
<dbReference type="STRING" id="703135.A0A2A9NP03"/>
<name>A0A2A9NP03_9AGAR</name>
<dbReference type="OrthoDB" id="272077at2759"/>
<feature type="region of interest" description="Disordered" evidence="3">
    <location>
        <begin position="128"/>
        <end position="158"/>
    </location>
</feature>
<dbReference type="InterPro" id="IPR051726">
    <property type="entry name" value="Chitin_Synth_Reg"/>
</dbReference>
<feature type="compositionally biased region" description="Pro residues" evidence="3">
    <location>
        <begin position="21"/>
        <end position="31"/>
    </location>
</feature>
<reference evidence="4 5" key="1">
    <citation type="submission" date="2014-02" db="EMBL/GenBank/DDBJ databases">
        <title>Transposable element dynamics among asymbiotic and ectomycorrhizal Amanita fungi.</title>
        <authorList>
            <consortium name="DOE Joint Genome Institute"/>
            <person name="Hess J."/>
            <person name="Skrede I."/>
            <person name="Wolfe B."/>
            <person name="LaButti K."/>
            <person name="Ohm R.A."/>
            <person name="Grigoriev I.V."/>
            <person name="Pringle A."/>
        </authorList>
    </citation>
    <scope>NUCLEOTIDE SEQUENCE [LARGE SCALE GENOMIC DNA]</scope>
    <source>
        <strain evidence="4 5">SKay4041</strain>
    </source>
</reference>
<organism evidence="4 5">
    <name type="scientific">Amanita thiersii Skay4041</name>
    <dbReference type="NCBI Taxonomy" id="703135"/>
    <lineage>
        <taxon>Eukaryota</taxon>
        <taxon>Fungi</taxon>
        <taxon>Dikarya</taxon>
        <taxon>Basidiomycota</taxon>
        <taxon>Agaricomycotina</taxon>
        <taxon>Agaricomycetes</taxon>
        <taxon>Agaricomycetidae</taxon>
        <taxon>Agaricales</taxon>
        <taxon>Pluteineae</taxon>
        <taxon>Amanitaceae</taxon>
        <taxon>Amanita</taxon>
    </lineage>
</organism>
<dbReference type="SMART" id="SM00671">
    <property type="entry name" value="SEL1"/>
    <property type="match status" value="6"/>
</dbReference>
<dbReference type="InterPro" id="IPR006597">
    <property type="entry name" value="Sel1-like"/>
</dbReference>
<proteinExistence type="predicted"/>
<dbReference type="Pfam" id="PF08238">
    <property type="entry name" value="Sel1"/>
    <property type="match status" value="3"/>
</dbReference>
<protein>
    <submittedName>
        <fullName evidence="4">Uncharacterized protein</fullName>
    </submittedName>
</protein>
<evidence type="ECO:0000256" key="3">
    <source>
        <dbReference type="SAM" id="MobiDB-lite"/>
    </source>
</evidence>
<gene>
    <name evidence="4" type="ORF">AMATHDRAFT_147690</name>
</gene>
<keyword evidence="1" id="KW-0677">Repeat</keyword>
<dbReference type="InterPro" id="IPR019734">
    <property type="entry name" value="TPR_rpt"/>
</dbReference>
<dbReference type="SUPFAM" id="SSF81901">
    <property type="entry name" value="HCP-like"/>
    <property type="match status" value="2"/>
</dbReference>
<dbReference type="PANTHER" id="PTHR46430">
    <property type="entry name" value="PROTEIN SKT5-RELATED"/>
    <property type="match status" value="1"/>
</dbReference>
<dbReference type="Proteomes" id="UP000242287">
    <property type="component" value="Unassembled WGS sequence"/>
</dbReference>
<dbReference type="PROSITE" id="PS50005">
    <property type="entry name" value="TPR"/>
    <property type="match status" value="1"/>
</dbReference>
<dbReference type="PANTHER" id="PTHR46430:SF2">
    <property type="entry name" value="CHITIN SYNTHASE REGULATORY FACTOR 4"/>
    <property type="match status" value="1"/>
</dbReference>
<feature type="compositionally biased region" description="Pro residues" evidence="3">
    <location>
        <begin position="147"/>
        <end position="158"/>
    </location>
</feature>
<evidence type="ECO:0000313" key="4">
    <source>
        <dbReference type="EMBL" id="PFH49403.1"/>
    </source>
</evidence>
<feature type="region of interest" description="Disordered" evidence="3">
    <location>
        <begin position="583"/>
        <end position="744"/>
    </location>
</feature>
<evidence type="ECO:0000256" key="2">
    <source>
        <dbReference type="PROSITE-ProRule" id="PRU00339"/>
    </source>
</evidence>
<feature type="region of interest" description="Disordered" evidence="3">
    <location>
        <begin position="1"/>
        <end position="33"/>
    </location>
</feature>
<feature type="compositionally biased region" description="Low complexity" evidence="3">
    <location>
        <begin position="629"/>
        <end position="666"/>
    </location>
</feature>
<dbReference type="InterPro" id="IPR011990">
    <property type="entry name" value="TPR-like_helical_dom_sf"/>
</dbReference>
<keyword evidence="5" id="KW-1185">Reference proteome</keyword>
<dbReference type="EMBL" id="KZ302030">
    <property type="protein sequence ID" value="PFH49403.1"/>
    <property type="molecule type" value="Genomic_DNA"/>
</dbReference>
<feature type="compositionally biased region" description="Pro residues" evidence="3">
    <location>
        <begin position="1"/>
        <end position="11"/>
    </location>
</feature>
<feature type="compositionally biased region" description="Basic and acidic residues" evidence="3">
    <location>
        <begin position="551"/>
        <end position="571"/>
    </location>
</feature>
<accession>A0A2A9NP03</accession>
<feature type="repeat" description="TPR" evidence="2">
    <location>
        <begin position="291"/>
        <end position="324"/>
    </location>
</feature>
<dbReference type="Gene3D" id="1.25.40.10">
    <property type="entry name" value="Tetratricopeptide repeat domain"/>
    <property type="match status" value="1"/>
</dbReference>
<feature type="compositionally biased region" description="Polar residues" evidence="3">
    <location>
        <begin position="597"/>
        <end position="618"/>
    </location>
</feature>
<keyword evidence="2" id="KW-0802">TPR repeat</keyword>
<feature type="region of interest" description="Disordered" evidence="3">
    <location>
        <begin position="84"/>
        <end position="116"/>
    </location>
</feature>